<gene>
    <name evidence="2" type="ORF">DL897_04025</name>
</gene>
<proteinExistence type="predicted"/>
<evidence type="ECO:0000313" key="3">
    <source>
        <dbReference type="Proteomes" id="UP000251213"/>
    </source>
</evidence>
<dbReference type="AlphaFoldDB" id="A0A364K7A5"/>
<accession>A0A364K7A5</accession>
<dbReference type="InterPro" id="IPR027417">
    <property type="entry name" value="P-loop_NTPase"/>
</dbReference>
<dbReference type="SUPFAM" id="SSF52540">
    <property type="entry name" value="P-loop containing nucleoside triphosphate hydrolases"/>
    <property type="match status" value="1"/>
</dbReference>
<keyword evidence="3" id="KW-1185">Reference proteome</keyword>
<protein>
    <recommendedName>
        <fullName evidence="1">Helicase C-terminal domain-containing protein</fullName>
    </recommendedName>
</protein>
<name>A0A364K7A5_9BACL</name>
<dbReference type="PROSITE" id="PS51194">
    <property type="entry name" value="HELICASE_CTER"/>
    <property type="match status" value="1"/>
</dbReference>
<evidence type="ECO:0000313" key="2">
    <source>
        <dbReference type="EMBL" id="RAL26173.1"/>
    </source>
</evidence>
<dbReference type="EMBL" id="QJKK01000002">
    <property type="protein sequence ID" value="RAL26173.1"/>
    <property type="molecule type" value="Genomic_DNA"/>
</dbReference>
<reference evidence="2 3" key="1">
    <citation type="submission" date="2018-06" db="EMBL/GenBank/DDBJ databases">
        <title>Thermoflavimicrobium daqus sp. nov., a thermophilic microbe isolated from Moutai-flavour Daqu.</title>
        <authorList>
            <person name="Wang X."/>
            <person name="Zhou H."/>
        </authorList>
    </citation>
    <scope>NUCLEOTIDE SEQUENCE [LARGE SCALE GENOMIC DNA]</scope>
    <source>
        <strain evidence="2 3">FBKL4.011</strain>
    </source>
</reference>
<dbReference type="Proteomes" id="UP000251213">
    <property type="component" value="Unassembled WGS sequence"/>
</dbReference>
<dbReference type="CDD" id="cd18785">
    <property type="entry name" value="SF2_C"/>
    <property type="match status" value="1"/>
</dbReference>
<dbReference type="RefSeq" id="WP_113657858.1">
    <property type="nucleotide sequence ID" value="NZ_KZ845664.1"/>
</dbReference>
<feature type="domain" description="Helicase C-terminal" evidence="1">
    <location>
        <begin position="805"/>
        <end position="1009"/>
    </location>
</feature>
<comment type="caution">
    <text evidence="2">The sequence shown here is derived from an EMBL/GenBank/DDBJ whole genome shotgun (WGS) entry which is preliminary data.</text>
</comment>
<reference evidence="2 3" key="2">
    <citation type="submission" date="2018-06" db="EMBL/GenBank/DDBJ databases">
        <authorList>
            <person name="Zhirakovskaya E."/>
        </authorList>
    </citation>
    <scope>NUCLEOTIDE SEQUENCE [LARGE SCALE GENOMIC DNA]</scope>
    <source>
        <strain evidence="2 3">FBKL4.011</strain>
    </source>
</reference>
<evidence type="ECO:0000259" key="1">
    <source>
        <dbReference type="PROSITE" id="PS51194"/>
    </source>
</evidence>
<dbReference type="OrthoDB" id="713315at2"/>
<sequence length="1133" mass="129505">MANFTRDFIIQFLKSEIIGPGEGADNEVLEERPRQRYGAGILFPQGTMIKDTHNSTDDIVRLESDEPKPLIESFGERGEDFDEENQYFNDDSIQLANDTLPSAMGVSCFMLPIREGLAVKISAARYHPQQKPTKKSGGKEFIKTTYRREKLDTILNLSSDNLPNGKNKKSEFPIKKGEKNTGLVFKIFDRTPPTLQKQEKKLYTFVLVNENMIDKKIDDEDCFFQVSFKVSSKGKACFYPYPNNKLIGNSEDEKSTQLLYRNYHTYAVGHGCAASWEENDEAIAYSVQTDILPTYEMKPIVPTNLDDIHLSMFEFSDKGCSKTLIQTLRKLCDRYESWILKQELLLVELEEKYKETADKHIINCKKCLKRMRDGIEILHLNKDALKAFQLMNRAMLQQQLHYGLPLRVWKKANDDDENNFDLDPLAYKNDLEDPTTWTSSEYGLWRPFQIAFILMNLRSIVSPESPDRNIVDIIWFPTGGGKTEAYLGLSAFTMLYRRICNPDDEGTTVLMRYTLRLLTTQQFQRATSLICALEKIRDEMTDKLGSHRFTIGLWVGSRLTPNSRDGADNAYKNLESSGKNPFVILKCPWCGAEMGAIKKHLVGNKKGRKRNNQRNYIIKGYCKDSKTVRFRCGDKKCRYSKRKNPLPIIVIDDDIYENPPSLLIGTVDKFASLPWNTKIRKLFGFRESRKDVTPPQLIVQDELHLISGPLGSMVGHYETMIQELCRDRRTGFLPKVVASTATISRAKEQSNALYNCGIENVCQFPPQCLNAGELFFAKTDHSQEGRIYVGVHASALPSHATAQVRVVSALLQASKSAPVTSEEERNPYWTILNYFNSVRELGHAATLVNADIREYMRSMCARKGLQKTEGDNPRRFVRRMIELNSRLLDDEVPKMLQALEIPYPSKDDQLPVDLCLATNMISVGVDVARLGLMTVIGQPKTTSEYIQATSRVGRSSRGPGLVVVIYNTGKPRDRSLYERFHSYHQAIYSQVEPTSITPFSIPVNERALHALLVTYIRYFGSEDNSKHPRPFPETRLFEKFKSLLHDRVKNIDPDELERTIKLLNARIKEWNEYLPGIYGNFEPPKEFPLMYPAGSDIKSSWAKKSWSTQGSMRSVDVNCVVKPIERYLSKENE</sequence>
<dbReference type="Gene3D" id="3.40.50.300">
    <property type="entry name" value="P-loop containing nucleotide triphosphate hydrolases"/>
    <property type="match status" value="2"/>
</dbReference>
<organism evidence="2 3">
    <name type="scientific">Thermoflavimicrobium daqui</name>
    <dbReference type="NCBI Taxonomy" id="2137476"/>
    <lineage>
        <taxon>Bacteria</taxon>
        <taxon>Bacillati</taxon>
        <taxon>Bacillota</taxon>
        <taxon>Bacilli</taxon>
        <taxon>Bacillales</taxon>
        <taxon>Thermoactinomycetaceae</taxon>
        <taxon>Thermoflavimicrobium</taxon>
    </lineage>
</organism>
<dbReference type="InterPro" id="IPR001650">
    <property type="entry name" value="Helicase_C-like"/>
</dbReference>